<dbReference type="GO" id="GO:0019693">
    <property type="term" value="P:ribose phosphate metabolic process"/>
    <property type="evidence" value="ECO:0007669"/>
    <property type="project" value="TreeGrafter"/>
</dbReference>
<reference evidence="9 10" key="1">
    <citation type="submission" date="2014-11" db="EMBL/GenBank/DDBJ databases">
        <title>Draft genome sequence of Kirrobacter mercurialis.</title>
        <authorList>
            <person name="Coil D.A."/>
            <person name="Eisen J.A."/>
        </authorList>
    </citation>
    <scope>NUCLEOTIDE SEQUENCE [LARGE SCALE GENOMIC DNA]</scope>
    <source>
        <strain evidence="9 10">Coronado</strain>
    </source>
</reference>
<dbReference type="InterPro" id="IPR000086">
    <property type="entry name" value="NUDIX_hydrolase_dom"/>
</dbReference>
<keyword evidence="10" id="KW-1185">Reference proteome</keyword>
<dbReference type="Proteomes" id="UP000030988">
    <property type="component" value="Unassembled WGS sequence"/>
</dbReference>
<dbReference type="Gene3D" id="3.90.79.10">
    <property type="entry name" value="Nucleoside Triphosphate Pyrophosphohydrolase"/>
    <property type="match status" value="1"/>
</dbReference>
<comment type="caution">
    <text evidence="9">The sequence shown here is derived from an EMBL/GenBank/DDBJ whole genome shotgun (WGS) entry which is preliminary data.</text>
</comment>
<proteinExistence type="inferred from homology"/>
<evidence type="ECO:0000256" key="6">
    <source>
        <dbReference type="ARBA" id="ARBA00032162"/>
    </source>
</evidence>
<comment type="similarity">
    <text evidence="3">Belongs to the Nudix hydrolase family. NudK subfamily.</text>
</comment>
<dbReference type="InterPro" id="IPR015797">
    <property type="entry name" value="NUDIX_hydrolase-like_dom_sf"/>
</dbReference>
<feature type="domain" description="Nudix hydrolase" evidence="8">
    <location>
        <begin position="33"/>
        <end position="171"/>
    </location>
</feature>
<dbReference type="GO" id="GO:0016787">
    <property type="term" value="F:hydrolase activity"/>
    <property type="evidence" value="ECO:0007669"/>
    <property type="project" value="UniProtKB-KW"/>
</dbReference>
<dbReference type="EMBL" id="JTDN01000001">
    <property type="protein sequence ID" value="KHL26829.1"/>
    <property type="molecule type" value="Genomic_DNA"/>
</dbReference>
<dbReference type="GO" id="GO:0005829">
    <property type="term" value="C:cytosol"/>
    <property type="evidence" value="ECO:0007669"/>
    <property type="project" value="TreeGrafter"/>
</dbReference>
<sequence length="181" mass="19611">MPPDAEAPEEVVWRGKFVEAKRRGRWEYAGRPSSIRAAVILALDGDHVILVEQYRVPSARYCLELPAGLIGDEAGLEGEDALASAKRELEEETGYRAEHWQVLGEFLSSPGMLSEGFTLVRATGLTRIGDGGGTDSEDIVVHRVPLARIHEVVAEHQARGHGLDVKLLLLLGAGWIAGDPA</sequence>
<evidence type="ECO:0000256" key="3">
    <source>
        <dbReference type="ARBA" id="ARBA00007275"/>
    </source>
</evidence>
<dbReference type="SUPFAM" id="SSF55811">
    <property type="entry name" value="Nudix"/>
    <property type="match status" value="1"/>
</dbReference>
<evidence type="ECO:0000256" key="1">
    <source>
        <dbReference type="ARBA" id="ARBA00000847"/>
    </source>
</evidence>
<dbReference type="CDD" id="cd03424">
    <property type="entry name" value="NUDIX_ADPRase_Nudt5_UGPPase_Nudt14"/>
    <property type="match status" value="1"/>
</dbReference>
<comment type="catalytic activity">
    <reaction evidence="1">
        <text>GDP-alpha-D-mannose + H2O = alpha-D-mannose 1-phosphate + GMP + 2 H(+)</text>
        <dbReference type="Rhea" id="RHEA:27978"/>
        <dbReference type="ChEBI" id="CHEBI:15377"/>
        <dbReference type="ChEBI" id="CHEBI:15378"/>
        <dbReference type="ChEBI" id="CHEBI:57527"/>
        <dbReference type="ChEBI" id="CHEBI:58115"/>
        <dbReference type="ChEBI" id="CHEBI:58409"/>
    </reaction>
</comment>
<evidence type="ECO:0000259" key="8">
    <source>
        <dbReference type="PROSITE" id="PS51462"/>
    </source>
</evidence>
<evidence type="ECO:0000313" key="10">
    <source>
        <dbReference type="Proteomes" id="UP000030988"/>
    </source>
</evidence>
<dbReference type="AlphaFoldDB" id="A0A0B2BZG5"/>
<comment type="cofactor">
    <cofactor evidence="2">
        <name>Mg(2+)</name>
        <dbReference type="ChEBI" id="CHEBI:18420"/>
    </cofactor>
</comment>
<keyword evidence="5 9" id="KW-0378">Hydrolase</keyword>
<organism evidence="9 10">
    <name type="scientific">Croceibacterium mercuriale</name>
    <dbReference type="NCBI Taxonomy" id="1572751"/>
    <lineage>
        <taxon>Bacteria</taxon>
        <taxon>Pseudomonadati</taxon>
        <taxon>Pseudomonadota</taxon>
        <taxon>Alphaproteobacteria</taxon>
        <taxon>Sphingomonadales</taxon>
        <taxon>Erythrobacteraceae</taxon>
        <taxon>Croceibacterium</taxon>
    </lineage>
</organism>
<dbReference type="Pfam" id="PF00293">
    <property type="entry name" value="NUDIX"/>
    <property type="match status" value="1"/>
</dbReference>
<dbReference type="PROSITE" id="PS51462">
    <property type="entry name" value="NUDIX"/>
    <property type="match status" value="1"/>
</dbReference>
<dbReference type="STRING" id="1572751.PK98_07205"/>
<evidence type="ECO:0000256" key="2">
    <source>
        <dbReference type="ARBA" id="ARBA00001946"/>
    </source>
</evidence>
<name>A0A0B2BZG5_9SPHN</name>
<evidence type="ECO:0000256" key="4">
    <source>
        <dbReference type="ARBA" id="ARBA00016377"/>
    </source>
</evidence>
<accession>A0A0B2BZG5</accession>
<evidence type="ECO:0000256" key="5">
    <source>
        <dbReference type="ARBA" id="ARBA00022801"/>
    </source>
</evidence>
<evidence type="ECO:0000256" key="7">
    <source>
        <dbReference type="ARBA" id="ARBA00032272"/>
    </source>
</evidence>
<dbReference type="PANTHER" id="PTHR11839:SF18">
    <property type="entry name" value="NUDIX HYDROLASE DOMAIN-CONTAINING PROTEIN"/>
    <property type="match status" value="1"/>
</dbReference>
<gene>
    <name evidence="9" type="ORF">PK98_07205</name>
</gene>
<evidence type="ECO:0000313" key="9">
    <source>
        <dbReference type="EMBL" id="KHL26829.1"/>
    </source>
</evidence>
<protein>
    <recommendedName>
        <fullName evidence="4">GDP-mannose pyrophosphatase</fullName>
    </recommendedName>
    <alternativeName>
        <fullName evidence="6">GDP-mannose hydrolase</fullName>
    </alternativeName>
    <alternativeName>
        <fullName evidence="7">GDPMK</fullName>
    </alternativeName>
</protein>
<dbReference type="PANTHER" id="PTHR11839">
    <property type="entry name" value="UDP/ADP-SUGAR PYROPHOSPHATASE"/>
    <property type="match status" value="1"/>
</dbReference>
<dbReference type="GO" id="GO:0006753">
    <property type="term" value="P:nucleoside phosphate metabolic process"/>
    <property type="evidence" value="ECO:0007669"/>
    <property type="project" value="TreeGrafter"/>
</dbReference>